<sequence>MFLCDNGSEFKGAFDQTLQRLGLTHFWTYPKSPKMNAHAERFNRTLQESFVDYHEDLLYTDLTLFNQKLADWLVFYNTQRPHHRLGQRPPQTPLLQHHPERQRYWTHTTSCRDDCTCID</sequence>
<dbReference type="EMBL" id="SMAH01000009">
    <property type="protein sequence ID" value="TCS97419.1"/>
    <property type="molecule type" value="Genomic_DNA"/>
</dbReference>
<evidence type="ECO:0000313" key="2">
    <source>
        <dbReference type="EMBL" id="TCS97419.1"/>
    </source>
</evidence>
<feature type="domain" description="Integrase catalytic" evidence="1">
    <location>
        <begin position="1"/>
        <end position="97"/>
    </location>
</feature>
<organism evidence="2 4">
    <name type="scientific">Tepidimonas ignava</name>
    <dbReference type="NCBI Taxonomy" id="114249"/>
    <lineage>
        <taxon>Bacteria</taxon>
        <taxon>Pseudomonadati</taxon>
        <taxon>Pseudomonadota</taxon>
        <taxon>Betaproteobacteria</taxon>
        <taxon>Burkholderiales</taxon>
        <taxon>Tepidimonas</taxon>
    </lineage>
</organism>
<gene>
    <name evidence="2" type="ORF">EDC36_10920</name>
    <name evidence="3" type="ORF">Tigna_01356</name>
</gene>
<dbReference type="Gene3D" id="3.30.420.10">
    <property type="entry name" value="Ribonuclease H-like superfamily/Ribonuclease H"/>
    <property type="match status" value="1"/>
</dbReference>
<dbReference type="EMBL" id="VJNC01000007">
    <property type="protein sequence ID" value="TSE22188.1"/>
    <property type="molecule type" value="Genomic_DNA"/>
</dbReference>
<dbReference type="Proteomes" id="UP000295536">
    <property type="component" value="Unassembled WGS sequence"/>
</dbReference>
<dbReference type="InterPro" id="IPR001584">
    <property type="entry name" value="Integrase_cat-core"/>
</dbReference>
<dbReference type="Pfam" id="PF13683">
    <property type="entry name" value="rve_3"/>
    <property type="match status" value="1"/>
</dbReference>
<accession>A0A4R3LC52</accession>
<evidence type="ECO:0000313" key="4">
    <source>
        <dbReference type="Proteomes" id="UP000295536"/>
    </source>
</evidence>
<dbReference type="SUPFAM" id="SSF53098">
    <property type="entry name" value="Ribonuclease H-like"/>
    <property type="match status" value="1"/>
</dbReference>
<dbReference type="AlphaFoldDB" id="A0A4R3LC52"/>
<dbReference type="PROSITE" id="PS50994">
    <property type="entry name" value="INTEGRASE"/>
    <property type="match status" value="1"/>
</dbReference>
<comment type="caution">
    <text evidence="2">The sequence shown here is derived from an EMBL/GenBank/DDBJ whole genome shotgun (WGS) entry which is preliminary data.</text>
</comment>
<reference evidence="2 4" key="1">
    <citation type="submission" date="2019-03" db="EMBL/GenBank/DDBJ databases">
        <title>Genomic Encyclopedia of Type Strains, Phase IV (KMG-IV): sequencing the most valuable type-strain genomes for metagenomic binning, comparative biology and taxonomic classification.</title>
        <authorList>
            <person name="Goeker M."/>
        </authorList>
    </citation>
    <scope>NUCLEOTIDE SEQUENCE [LARGE SCALE GENOMIC DNA]</scope>
    <source>
        <strain evidence="2 4">DSM 12034</strain>
    </source>
</reference>
<dbReference type="InterPro" id="IPR012337">
    <property type="entry name" value="RNaseH-like_sf"/>
</dbReference>
<evidence type="ECO:0000313" key="5">
    <source>
        <dbReference type="Proteomes" id="UP000315577"/>
    </source>
</evidence>
<name>A0A4R3LC52_9BURK</name>
<dbReference type="PANTHER" id="PTHR47515:SF3">
    <property type="entry name" value="INTEGRASE CORE DOMAIN PROTEIN"/>
    <property type="match status" value="1"/>
</dbReference>
<dbReference type="InterPro" id="IPR036397">
    <property type="entry name" value="RNaseH_sf"/>
</dbReference>
<reference evidence="3 5" key="2">
    <citation type="submission" date="2019-07" db="EMBL/GenBank/DDBJ databases">
        <title>Tepidimonas ignava SPS-1037 draft genome.</title>
        <authorList>
            <person name="Da Costa M.S."/>
            <person name="Froufe H.J.C."/>
            <person name="Egas C."/>
            <person name="Albuquerque L."/>
        </authorList>
    </citation>
    <scope>NUCLEOTIDE SEQUENCE [LARGE SCALE GENOMIC DNA]</scope>
    <source>
        <strain evidence="3 5">SPS-1037</strain>
    </source>
</reference>
<evidence type="ECO:0000313" key="3">
    <source>
        <dbReference type="EMBL" id="TSE22188.1"/>
    </source>
</evidence>
<dbReference type="GO" id="GO:0003676">
    <property type="term" value="F:nucleic acid binding"/>
    <property type="evidence" value="ECO:0007669"/>
    <property type="project" value="InterPro"/>
</dbReference>
<dbReference type="Proteomes" id="UP000315577">
    <property type="component" value="Unassembled WGS sequence"/>
</dbReference>
<proteinExistence type="predicted"/>
<keyword evidence="5" id="KW-1185">Reference proteome</keyword>
<protein>
    <submittedName>
        <fullName evidence="3">Integrase core domain protein</fullName>
    </submittedName>
    <submittedName>
        <fullName evidence="2">Integrase-like protein</fullName>
    </submittedName>
</protein>
<dbReference type="GO" id="GO:0015074">
    <property type="term" value="P:DNA integration"/>
    <property type="evidence" value="ECO:0007669"/>
    <property type="project" value="InterPro"/>
</dbReference>
<dbReference type="RefSeq" id="WP_207895066.1">
    <property type="nucleotide sequence ID" value="NZ_JBKBMZ010000048.1"/>
</dbReference>
<dbReference type="PANTHER" id="PTHR47515">
    <property type="entry name" value="LOW CALCIUM RESPONSE LOCUS PROTEIN T"/>
    <property type="match status" value="1"/>
</dbReference>
<evidence type="ECO:0000259" key="1">
    <source>
        <dbReference type="PROSITE" id="PS50994"/>
    </source>
</evidence>